<name>A0AAE3W971_9ACTN</name>
<dbReference type="InterPro" id="IPR050700">
    <property type="entry name" value="YIM1/Zinc_Alcohol_DH_Fams"/>
</dbReference>
<dbReference type="SUPFAM" id="SSF50129">
    <property type="entry name" value="GroES-like"/>
    <property type="match status" value="1"/>
</dbReference>
<sequence>MKAIVQQRYGAAPAVLEVGEVAMPAAGPGDVLVRVHAAAVNAADWHIMRGDPWIARLATPAIFGRRGPKQPIRGRDIAGVVEAVGPGVERFAPGDEVYGDLGDAGGAFAEYAVAPSTSLAAKPADLTFVEAAAVPLAGSTALYGLRDLAGVRAGQRVLINGASGGVGTFAVQIAAAIGAEVTGVCSTRNVELISSLGASDVIDYTRTDFAALGRHWDVVFDLAARRTLADCRRALTPDGTLLLAGGGVFEGGSLFGPMTIQVQGRLLARAARPQRLLPLQIRPRAAYLDALRDLIESGAVRPVIEKTYPLAAAAEAVHHLEQEHTRAKLVLTVV</sequence>
<dbReference type="AlphaFoldDB" id="A0AAE3W971"/>
<accession>A0AAE3W971</accession>
<dbReference type="Gene3D" id="3.90.180.10">
    <property type="entry name" value="Medium-chain alcohol dehydrogenases, catalytic domain"/>
    <property type="match status" value="1"/>
</dbReference>
<dbReference type="PANTHER" id="PTHR11695">
    <property type="entry name" value="ALCOHOL DEHYDROGENASE RELATED"/>
    <property type="match status" value="1"/>
</dbReference>
<dbReference type="InterPro" id="IPR013154">
    <property type="entry name" value="ADH-like_N"/>
</dbReference>
<dbReference type="SUPFAM" id="SSF51735">
    <property type="entry name" value="NAD(P)-binding Rossmann-fold domains"/>
    <property type="match status" value="1"/>
</dbReference>
<evidence type="ECO:0000313" key="2">
    <source>
        <dbReference type="EMBL" id="MDQ0370762.1"/>
    </source>
</evidence>
<reference evidence="2 3" key="1">
    <citation type="submission" date="2023-07" db="EMBL/GenBank/DDBJ databases">
        <title>Sequencing the genomes of 1000 actinobacteria strains.</title>
        <authorList>
            <person name="Klenk H.-P."/>
        </authorList>
    </citation>
    <scope>NUCLEOTIDE SEQUENCE [LARGE SCALE GENOMIC DNA]</scope>
    <source>
        <strain evidence="2 3">DSM 44709</strain>
    </source>
</reference>
<evidence type="ECO:0000259" key="1">
    <source>
        <dbReference type="SMART" id="SM00829"/>
    </source>
</evidence>
<dbReference type="EMBL" id="JAUSUZ010000001">
    <property type="protein sequence ID" value="MDQ0370762.1"/>
    <property type="molecule type" value="Genomic_DNA"/>
</dbReference>
<evidence type="ECO:0000313" key="3">
    <source>
        <dbReference type="Proteomes" id="UP001240236"/>
    </source>
</evidence>
<comment type="caution">
    <text evidence="2">The sequence shown here is derived from an EMBL/GenBank/DDBJ whole genome shotgun (WGS) entry which is preliminary data.</text>
</comment>
<dbReference type="GO" id="GO:0016491">
    <property type="term" value="F:oxidoreductase activity"/>
    <property type="evidence" value="ECO:0007669"/>
    <property type="project" value="InterPro"/>
</dbReference>
<dbReference type="InterPro" id="IPR011032">
    <property type="entry name" value="GroES-like_sf"/>
</dbReference>
<feature type="domain" description="Enoyl reductase (ER)" evidence="1">
    <location>
        <begin position="11"/>
        <end position="331"/>
    </location>
</feature>
<dbReference type="Pfam" id="PF08240">
    <property type="entry name" value="ADH_N"/>
    <property type="match status" value="1"/>
</dbReference>
<dbReference type="Pfam" id="PF13602">
    <property type="entry name" value="ADH_zinc_N_2"/>
    <property type="match status" value="1"/>
</dbReference>
<dbReference type="Gene3D" id="3.40.50.720">
    <property type="entry name" value="NAD(P)-binding Rossmann-like Domain"/>
    <property type="match status" value="1"/>
</dbReference>
<dbReference type="InterPro" id="IPR020843">
    <property type="entry name" value="ER"/>
</dbReference>
<dbReference type="PANTHER" id="PTHR11695:SF294">
    <property type="entry name" value="RETICULON-4-INTERACTING PROTEIN 1, MITOCHONDRIAL"/>
    <property type="match status" value="1"/>
</dbReference>
<dbReference type="Proteomes" id="UP001240236">
    <property type="component" value="Unassembled WGS sequence"/>
</dbReference>
<dbReference type="RefSeq" id="WP_307246984.1">
    <property type="nucleotide sequence ID" value="NZ_JAUSUZ010000001.1"/>
</dbReference>
<dbReference type="CDD" id="cd08267">
    <property type="entry name" value="MDR1"/>
    <property type="match status" value="1"/>
</dbReference>
<dbReference type="SMART" id="SM00829">
    <property type="entry name" value="PKS_ER"/>
    <property type="match status" value="1"/>
</dbReference>
<organism evidence="2 3">
    <name type="scientific">Catenuloplanes indicus</name>
    <dbReference type="NCBI Taxonomy" id="137267"/>
    <lineage>
        <taxon>Bacteria</taxon>
        <taxon>Bacillati</taxon>
        <taxon>Actinomycetota</taxon>
        <taxon>Actinomycetes</taxon>
        <taxon>Micromonosporales</taxon>
        <taxon>Micromonosporaceae</taxon>
        <taxon>Catenuloplanes</taxon>
    </lineage>
</organism>
<proteinExistence type="predicted"/>
<gene>
    <name evidence="2" type="ORF">J2S42_007431</name>
</gene>
<dbReference type="InterPro" id="IPR036291">
    <property type="entry name" value="NAD(P)-bd_dom_sf"/>
</dbReference>
<keyword evidence="3" id="KW-1185">Reference proteome</keyword>
<protein>
    <submittedName>
        <fullName evidence="2">NADPH:quinone reductase-like Zn-dependent oxidoreductase</fullName>
    </submittedName>
</protein>